<protein>
    <submittedName>
        <fullName evidence="2">Uncharacterized protein</fullName>
    </submittedName>
</protein>
<feature type="region of interest" description="Disordered" evidence="1">
    <location>
        <begin position="30"/>
        <end position="52"/>
    </location>
</feature>
<accession>A0A645FXS5</accession>
<reference evidence="2" key="1">
    <citation type="submission" date="2019-08" db="EMBL/GenBank/DDBJ databases">
        <authorList>
            <person name="Kucharzyk K."/>
            <person name="Murdoch R.W."/>
            <person name="Higgins S."/>
            <person name="Loffler F."/>
        </authorList>
    </citation>
    <scope>NUCLEOTIDE SEQUENCE</scope>
</reference>
<feature type="compositionally biased region" description="Basic and acidic residues" evidence="1">
    <location>
        <begin position="30"/>
        <end position="43"/>
    </location>
</feature>
<dbReference type="EMBL" id="VSSQ01065781">
    <property type="protein sequence ID" value="MPN18450.1"/>
    <property type="molecule type" value="Genomic_DNA"/>
</dbReference>
<organism evidence="2">
    <name type="scientific">bioreactor metagenome</name>
    <dbReference type="NCBI Taxonomy" id="1076179"/>
    <lineage>
        <taxon>unclassified sequences</taxon>
        <taxon>metagenomes</taxon>
        <taxon>ecological metagenomes</taxon>
    </lineage>
</organism>
<evidence type="ECO:0000313" key="2">
    <source>
        <dbReference type="EMBL" id="MPN18450.1"/>
    </source>
</evidence>
<sequence>MRAADELFDIGPRHLGELGSPLVAVQLPGRADRAQQRQAEGTRTDPGLQHAGTREDVGAHQDLRGVLGVDHRCLARHRDHVFVQQRPEDQVLQATDRGDHHTFGLPDDVVVRQPALGGVKGLARLQQQRLAVSLGVGERDPLAGAQRPGVDAGIGRRVEFTHPLLPSVRARSGPGR</sequence>
<proteinExistence type="predicted"/>
<dbReference type="AlphaFoldDB" id="A0A645FXS5"/>
<name>A0A645FXS5_9ZZZZ</name>
<gene>
    <name evidence="2" type="ORF">SDC9_165810</name>
</gene>
<evidence type="ECO:0000256" key="1">
    <source>
        <dbReference type="SAM" id="MobiDB-lite"/>
    </source>
</evidence>
<comment type="caution">
    <text evidence="2">The sequence shown here is derived from an EMBL/GenBank/DDBJ whole genome shotgun (WGS) entry which is preliminary data.</text>
</comment>